<keyword evidence="3" id="KW-0548">Nucleotidyltransferase</keyword>
<dbReference type="PANTHER" id="PTHR37984:SF5">
    <property type="entry name" value="PROTEIN NYNRIN-LIKE"/>
    <property type="match status" value="1"/>
</dbReference>
<evidence type="ECO:0000259" key="10">
    <source>
        <dbReference type="PROSITE" id="PS50878"/>
    </source>
</evidence>
<keyword evidence="4" id="KW-0540">Nuclease</keyword>
<dbReference type="InterPro" id="IPR050951">
    <property type="entry name" value="Retrovirus_Pol_polyprotein"/>
</dbReference>
<dbReference type="CDD" id="cd09274">
    <property type="entry name" value="RNase_HI_RT_Ty3"/>
    <property type="match status" value="1"/>
</dbReference>
<dbReference type="PROSITE" id="PS50878">
    <property type="entry name" value="RT_POL"/>
    <property type="match status" value="1"/>
</dbReference>
<evidence type="ECO:0000256" key="1">
    <source>
        <dbReference type="ARBA" id="ARBA00012493"/>
    </source>
</evidence>
<dbReference type="SUPFAM" id="SSF56672">
    <property type="entry name" value="DNA/RNA polymerases"/>
    <property type="match status" value="1"/>
</dbReference>
<evidence type="ECO:0000256" key="6">
    <source>
        <dbReference type="ARBA" id="ARBA00022759"/>
    </source>
</evidence>
<feature type="region of interest" description="Disordered" evidence="9">
    <location>
        <begin position="210"/>
        <end position="230"/>
    </location>
</feature>
<dbReference type="Gene3D" id="3.10.20.370">
    <property type="match status" value="1"/>
</dbReference>
<dbReference type="EMBL" id="JAANQT010002684">
    <property type="protein sequence ID" value="KAG1302016.1"/>
    <property type="molecule type" value="Genomic_DNA"/>
</dbReference>
<organism evidence="11 12">
    <name type="scientific">Rhizopus oryzae</name>
    <name type="common">Mucormycosis agent</name>
    <name type="synonym">Rhizopus arrhizus var. delemar</name>
    <dbReference type="NCBI Taxonomy" id="64495"/>
    <lineage>
        <taxon>Eukaryota</taxon>
        <taxon>Fungi</taxon>
        <taxon>Fungi incertae sedis</taxon>
        <taxon>Mucoromycota</taxon>
        <taxon>Mucoromycotina</taxon>
        <taxon>Mucoromycetes</taxon>
        <taxon>Mucorales</taxon>
        <taxon>Mucorineae</taxon>
        <taxon>Rhizopodaceae</taxon>
        <taxon>Rhizopus</taxon>
    </lineage>
</organism>
<dbReference type="PROSITE" id="PS00141">
    <property type="entry name" value="ASP_PROTEASE"/>
    <property type="match status" value="1"/>
</dbReference>
<protein>
    <recommendedName>
        <fullName evidence="1">RNA-directed DNA polymerase</fullName>
        <ecNumber evidence="1">2.7.7.49</ecNumber>
    </recommendedName>
</protein>
<dbReference type="FunFam" id="1.10.340.70:FF:000001">
    <property type="entry name" value="Retrovirus-related Pol polyprotein from transposon gypsy-like Protein"/>
    <property type="match status" value="1"/>
</dbReference>
<evidence type="ECO:0000256" key="8">
    <source>
        <dbReference type="ARBA" id="ARBA00022918"/>
    </source>
</evidence>
<feature type="region of interest" description="Disordered" evidence="9">
    <location>
        <begin position="1"/>
        <end position="37"/>
    </location>
</feature>
<keyword evidence="2" id="KW-0808">Transferase</keyword>
<dbReference type="Gene3D" id="2.40.70.10">
    <property type="entry name" value="Acid Proteases"/>
    <property type="match status" value="1"/>
</dbReference>
<dbReference type="InterPro" id="IPR043502">
    <property type="entry name" value="DNA/RNA_pol_sf"/>
</dbReference>
<dbReference type="CDD" id="cd00303">
    <property type="entry name" value="retropepsin_like"/>
    <property type="match status" value="1"/>
</dbReference>
<dbReference type="FunFam" id="3.30.70.270:FF:000020">
    <property type="entry name" value="Transposon Tf2-6 polyprotein-like Protein"/>
    <property type="match status" value="1"/>
</dbReference>
<feature type="domain" description="Reverse transcriptase" evidence="10">
    <location>
        <begin position="250"/>
        <end position="429"/>
    </location>
</feature>
<keyword evidence="5" id="KW-0645">Protease</keyword>
<dbReference type="AlphaFoldDB" id="A0A9P7BMT5"/>
<gene>
    <name evidence="11" type="ORF">G6F64_011297</name>
</gene>
<dbReference type="InterPro" id="IPR001969">
    <property type="entry name" value="Aspartic_peptidase_AS"/>
</dbReference>
<keyword evidence="12" id="KW-1185">Reference proteome</keyword>
<dbReference type="Gene3D" id="3.30.70.270">
    <property type="match status" value="2"/>
</dbReference>
<evidence type="ECO:0000313" key="12">
    <source>
        <dbReference type="Proteomes" id="UP000716291"/>
    </source>
</evidence>
<dbReference type="Pfam" id="PF00078">
    <property type="entry name" value="RVT_1"/>
    <property type="match status" value="1"/>
</dbReference>
<dbReference type="InterPro" id="IPR041588">
    <property type="entry name" value="Integrase_H2C2"/>
</dbReference>
<dbReference type="CDD" id="cd01647">
    <property type="entry name" value="RT_LTR"/>
    <property type="match status" value="1"/>
</dbReference>
<dbReference type="InterPro" id="IPR043128">
    <property type="entry name" value="Rev_trsase/Diguanyl_cyclase"/>
</dbReference>
<reference evidence="11" key="1">
    <citation type="journal article" date="2020" name="Microb. Genom.">
        <title>Genetic diversity of clinical and environmental Mucorales isolates obtained from an investigation of mucormycosis cases among solid organ transplant recipients.</title>
        <authorList>
            <person name="Nguyen M.H."/>
            <person name="Kaul D."/>
            <person name="Muto C."/>
            <person name="Cheng S.J."/>
            <person name="Richter R.A."/>
            <person name="Bruno V.M."/>
            <person name="Liu G."/>
            <person name="Beyhan S."/>
            <person name="Sundermann A.J."/>
            <person name="Mounaud S."/>
            <person name="Pasculle A.W."/>
            <person name="Nierman W.C."/>
            <person name="Driscoll E."/>
            <person name="Cumbie R."/>
            <person name="Clancy C.J."/>
            <person name="Dupont C.L."/>
        </authorList>
    </citation>
    <scope>NUCLEOTIDE SEQUENCE</scope>
    <source>
        <strain evidence="11">GL11</strain>
    </source>
</reference>
<feature type="compositionally biased region" description="Polar residues" evidence="9">
    <location>
        <begin position="15"/>
        <end position="27"/>
    </location>
</feature>
<keyword evidence="7" id="KW-0378">Hydrolase</keyword>
<dbReference type="FunFam" id="3.10.20.370:FF:000001">
    <property type="entry name" value="Retrovirus-related Pol polyprotein from transposon 17.6-like protein"/>
    <property type="match status" value="1"/>
</dbReference>
<evidence type="ECO:0000256" key="2">
    <source>
        <dbReference type="ARBA" id="ARBA00022679"/>
    </source>
</evidence>
<dbReference type="EC" id="2.7.7.49" evidence="1"/>
<keyword evidence="8" id="KW-0695">RNA-directed DNA polymerase</keyword>
<dbReference type="GO" id="GO:0006508">
    <property type="term" value="P:proteolysis"/>
    <property type="evidence" value="ECO:0007669"/>
    <property type="project" value="InterPro"/>
</dbReference>
<dbReference type="Pfam" id="PF13975">
    <property type="entry name" value="gag-asp_proteas"/>
    <property type="match status" value="1"/>
</dbReference>
<feature type="compositionally biased region" description="Polar residues" evidence="9">
    <location>
        <begin position="210"/>
        <end position="228"/>
    </location>
</feature>
<proteinExistence type="predicted"/>
<dbReference type="GO" id="GO:0003964">
    <property type="term" value="F:RNA-directed DNA polymerase activity"/>
    <property type="evidence" value="ECO:0007669"/>
    <property type="project" value="UniProtKB-KW"/>
</dbReference>
<evidence type="ECO:0000313" key="11">
    <source>
        <dbReference type="EMBL" id="KAG1302016.1"/>
    </source>
</evidence>
<dbReference type="InterPro" id="IPR021109">
    <property type="entry name" value="Peptidase_aspartic_dom_sf"/>
</dbReference>
<dbReference type="PANTHER" id="PTHR37984">
    <property type="entry name" value="PROTEIN CBG26694"/>
    <property type="match status" value="1"/>
</dbReference>
<name>A0A9P7BMT5_RHIOR</name>
<feature type="compositionally biased region" description="Basic and acidic residues" evidence="9">
    <location>
        <begin position="1"/>
        <end position="10"/>
    </location>
</feature>
<dbReference type="Pfam" id="PF17921">
    <property type="entry name" value="Integrase_H2C2"/>
    <property type="match status" value="1"/>
</dbReference>
<dbReference type="GO" id="GO:0004519">
    <property type="term" value="F:endonuclease activity"/>
    <property type="evidence" value="ECO:0007669"/>
    <property type="project" value="UniProtKB-KW"/>
</dbReference>
<evidence type="ECO:0000256" key="3">
    <source>
        <dbReference type="ARBA" id="ARBA00022695"/>
    </source>
</evidence>
<keyword evidence="6" id="KW-0255">Endonuclease</keyword>
<keyword evidence="5" id="KW-0064">Aspartyl protease</keyword>
<dbReference type="SUPFAM" id="SSF50630">
    <property type="entry name" value="Acid proteases"/>
    <property type="match status" value="1"/>
</dbReference>
<sequence length="802" mass="91277">MGHIKRDCWSKGHKQNAQELQVKTDSTQPKREWDSEEDGEDIFAHIMANNNQDVKDDEDQVFTRGGERFKLNVLVKKAQVQQDLLVDTGSTVSTISRATVDRLGLEEFACQQQVIKYGNTTTQEATSKAILDFTFNSDESSRVFLLIVPSQNEEVILGMDWLQKEDILLHPKDKRVYKNKTQASNNADLMVEELLSQFPQVTREDEEQSVTTAPYTHSIDTGNATPTVTRDFRRSPAENEAIRKEVEVMLKKGVIVPSSSEWCSPVVLIKKPDGSFRFCVDYRNLNKVTVKDKFPLPLISDLLEQLQGYSIFSICDLKSGFWQLPLNKDDGSAKKTAFQANGSLYEWVSMPYGCVNGPASFSRLMTIVLRGLERTIFFCDDVCIFSKNLDQHKQDVARFLDRLAEYNLCINPKKCQWFSKEVKFLGFLVSGEGIRSNPEKVKVVKDWKAPANKKGLLRFLGFAVFYHKFIDSLSSKAKPLYALLKKDVDYSWTQAAQQAFEQIKQDLVSLPTLAYPNPQLPYDLHCDASDVGLGACVVQLGRPIAFASRTLNSAETNYSTTEKECLAIVWALKQFHPYLYGSKFTIYTDHAALKSILSTKLPRGRLARWIMALQEYQPYDIVHKKGILNTDADALSRIQEVNAQDFELKNINLSMFQELQKADPTIRFLLRDGVRKPYVWHNGLVCCEEEGRTLPFVPVGLIEQVLNHVHSKNTAGHFGVDKTLAKAKEIGWWPNRGADIANWVQTCDGCQRYKVRNDSTRPPMRPITPRYVGEIWATDIATLPESYNEERYLLVVMEYLSK</sequence>
<dbReference type="GO" id="GO:0004190">
    <property type="term" value="F:aspartic-type endopeptidase activity"/>
    <property type="evidence" value="ECO:0007669"/>
    <property type="project" value="UniProtKB-KW"/>
</dbReference>
<evidence type="ECO:0000256" key="9">
    <source>
        <dbReference type="SAM" id="MobiDB-lite"/>
    </source>
</evidence>
<dbReference type="Pfam" id="PF17917">
    <property type="entry name" value="RT_RNaseH"/>
    <property type="match status" value="1"/>
</dbReference>
<comment type="caution">
    <text evidence="11">The sequence shown here is derived from an EMBL/GenBank/DDBJ whole genome shotgun (WGS) entry which is preliminary data.</text>
</comment>
<dbReference type="InterPro" id="IPR000477">
    <property type="entry name" value="RT_dom"/>
</dbReference>
<dbReference type="InterPro" id="IPR041373">
    <property type="entry name" value="RT_RNaseH"/>
</dbReference>
<dbReference type="Gene3D" id="3.10.10.10">
    <property type="entry name" value="HIV Type 1 Reverse Transcriptase, subunit A, domain 1"/>
    <property type="match status" value="1"/>
</dbReference>
<dbReference type="Proteomes" id="UP000716291">
    <property type="component" value="Unassembled WGS sequence"/>
</dbReference>
<evidence type="ECO:0000256" key="7">
    <source>
        <dbReference type="ARBA" id="ARBA00022801"/>
    </source>
</evidence>
<dbReference type="Gene3D" id="1.10.340.70">
    <property type="match status" value="1"/>
</dbReference>
<evidence type="ECO:0000256" key="5">
    <source>
        <dbReference type="ARBA" id="ARBA00022750"/>
    </source>
</evidence>
<evidence type="ECO:0000256" key="4">
    <source>
        <dbReference type="ARBA" id="ARBA00022722"/>
    </source>
</evidence>
<accession>A0A9P7BMT5</accession>